<gene>
    <name evidence="1" type="ORF">Ade02nite_19030</name>
</gene>
<reference evidence="1 2" key="1">
    <citation type="submission" date="2021-01" db="EMBL/GenBank/DDBJ databases">
        <title>Whole genome shotgun sequence of Actinoplanes deccanensis NBRC 13994.</title>
        <authorList>
            <person name="Komaki H."/>
            <person name="Tamura T."/>
        </authorList>
    </citation>
    <scope>NUCLEOTIDE SEQUENCE [LARGE SCALE GENOMIC DNA]</scope>
    <source>
        <strain evidence="1 2">NBRC 13994</strain>
    </source>
</reference>
<name>A0ABQ3XZS8_9ACTN</name>
<sequence>MVTTAVLPRHLLAPADVPLKCASENAARSPAVKCDEPGSLLRCPLCPASSTYWRNAYPTTPEGGNQ</sequence>
<evidence type="ECO:0000313" key="2">
    <source>
        <dbReference type="Proteomes" id="UP000609879"/>
    </source>
</evidence>
<organism evidence="1 2">
    <name type="scientific">Paractinoplanes deccanensis</name>
    <dbReference type="NCBI Taxonomy" id="113561"/>
    <lineage>
        <taxon>Bacteria</taxon>
        <taxon>Bacillati</taxon>
        <taxon>Actinomycetota</taxon>
        <taxon>Actinomycetes</taxon>
        <taxon>Micromonosporales</taxon>
        <taxon>Micromonosporaceae</taxon>
        <taxon>Paractinoplanes</taxon>
    </lineage>
</organism>
<protein>
    <submittedName>
        <fullName evidence="1">Uncharacterized protein</fullName>
    </submittedName>
</protein>
<dbReference type="Proteomes" id="UP000609879">
    <property type="component" value="Unassembled WGS sequence"/>
</dbReference>
<accession>A0ABQ3XZS8</accession>
<comment type="caution">
    <text evidence="1">The sequence shown here is derived from an EMBL/GenBank/DDBJ whole genome shotgun (WGS) entry which is preliminary data.</text>
</comment>
<keyword evidence="2" id="KW-1185">Reference proteome</keyword>
<dbReference type="EMBL" id="BOMI01000033">
    <property type="protein sequence ID" value="GID73262.1"/>
    <property type="molecule type" value="Genomic_DNA"/>
</dbReference>
<proteinExistence type="predicted"/>
<evidence type="ECO:0000313" key="1">
    <source>
        <dbReference type="EMBL" id="GID73262.1"/>
    </source>
</evidence>